<feature type="non-terminal residue" evidence="7">
    <location>
        <position position="1"/>
    </location>
</feature>
<dbReference type="EMBL" id="JASAOG010000012">
    <property type="protein sequence ID" value="KAK0065967.1"/>
    <property type="molecule type" value="Genomic_DNA"/>
</dbReference>
<feature type="domain" description="SRCR" evidence="6">
    <location>
        <begin position="19"/>
        <end position="55"/>
    </location>
</feature>
<evidence type="ECO:0000259" key="6">
    <source>
        <dbReference type="PROSITE" id="PS50287"/>
    </source>
</evidence>
<dbReference type="SUPFAM" id="SSF56487">
    <property type="entry name" value="SRCR-like"/>
    <property type="match status" value="2"/>
</dbReference>
<dbReference type="InterPro" id="IPR053243">
    <property type="entry name" value="SJ_maturation_regulator"/>
</dbReference>
<dbReference type="AlphaFoldDB" id="A0AAD8C3T2"/>
<keyword evidence="3 5" id="KW-1015">Disulfide bond</keyword>
<keyword evidence="2" id="KW-0677">Repeat</keyword>
<evidence type="ECO:0000256" key="5">
    <source>
        <dbReference type="PROSITE-ProRule" id="PRU00196"/>
    </source>
</evidence>
<feature type="domain" description="SRCR" evidence="6">
    <location>
        <begin position="63"/>
        <end position="108"/>
    </location>
</feature>
<evidence type="ECO:0000256" key="4">
    <source>
        <dbReference type="ARBA" id="ARBA00023180"/>
    </source>
</evidence>
<sequence length="108" mass="11425">SDATGYIDTVSNQTLSFLLDEVICSGAESSVLECKHRAVGEDLCHAGEVAGVTCKPENISVSVRLRGGGHSNEGAVEVNYNGTWGTVCDDGWTKENAKVVCRMLGYQG</sequence>
<dbReference type="PANTHER" id="PTHR47653:SF1">
    <property type="entry name" value="DELETED IN MALIGNANT BRAIN TUMORS 1 PROTEIN"/>
    <property type="match status" value="1"/>
</dbReference>
<dbReference type="Gene3D" id="3.10.250.10">
    <property type="entry name" value="SRCR-like domain"/>
    <property type="match status" value="2"/>
</dbReference>
<dbReference type="PROSITE" id="PS00420">
    <property type="entry name" value="SRCR_1"/>
    <property type="match status" value="1"/>
</dbReference>
<evidence type="ECO:0000313" key="7">
    <source>
        <dbReference type="EMBL" id="KAK0065967.1"/>
    </source>
</evidence>
<dbReference type="GO" id="GO:0045217">
    <property type="term" value="P:cell-cell junction maintenance"/>
    <property type="evidence" value="ECO:0007669"/>
    <property type="project" value="TreeGrafter"/>
</dbReference>
<dbReference type="PRINTS" id="PR00258">
    <property type="entry name" value="SPERACTRCPTR"/>
</dbReference>
<dbReference type="GO" id="GO:0016020">
    <property type="term" value="C:membrane"/>
    <property type="evidence" value="ECO:0007669"/>
    <property type="project" value="InterPro"/>
</dbReference>
<proteinExistence type="predicted"/>
<evidence type="ECO:0000256" key="2">
    <source>
        <dbReference type="ARBA" id="ARBA00022737"/>
    </source>
</evidence>
<dbReference type="PROSITE" id="PS50287">
    <property type="entry name" value="SRCR_2"/>
    <property type="match status" value="2"/>
</dbReference>
<organism evidence="7 8">
    <name type="scientific">Biomphalaria pfeifferi</name>
    <name type="common">Bloodfluke planorb</name>
    <name type="synonym">Freshwater snail</name>
    <dbReference type="NCBI Taxonomy" id="112525"/>
    <lineage>
        <taxon>Eukaryota</taxon>
        <taxon>Metazoa</taxon>
        <taxon>Spiralia</taxon>
        <taxon>Lophotrochozoa</taxon>
        <taxon>Mollusca</taxon>
        <taxon>Gastropoda</taxon>
        <taxon>Heterobranchia</taxon>
        <taxon>Euthyneura</taxon>
        <taxon>Panpulmonata</taxon>
        <taxon>Hygrophila</taxon>
        <taxon>Lymnaeoidea</taxon>
        <taxon>Planorbidae</taxon>
        <taxon>Biomphalaria</taxon>
    </lineage>
</organism>
<keyword evidence="1" id="KW-0732">Signal</keyword>
<feature type="non-terminal residue" evidence="7">
    <location>
        <position position="108"/>
    </location>
</feature>
<dbReference type="InterPro" id="IPR001190">
    <property type="entry name" value="SRCR"/>
</dbReference>
<protein>
    <submittedName>
        <fullName evidence="7">Neurotrypsin</fullName>
    </submittedName>
</protein>
<accession>A0AAD8C3T2</accession>
<dbReference type="Proteomes" id="UP001233172">
    <property type="component" value="Unassembled WGS sequence"/>
</dbReference>
<name>A0AAD8C3T2_BIOPF</name>
<keyword evidence="4" id="KW-0325">Glycoprotein</keyword>
<dbReference type="SMART" id="SM00202">
    <property type="entry name" value="SR"/>
    <property type="match status" value="1"/>
</dbReference>
<comment type="caution">
    <text evidence="5">Lacks conserved residue(s) required for the propagation of feature annotation.</text>
</comment>
<reference evidence="7" key="2">
    <citation type="submission" date="2023-04" db="EMBL/GenBank/DDBJ databases">
        <authorList>
            <person name="Bu L."/>
            <person name="Lu L."/>
            <person name="Laidemitt M.R."/>
            <person name="Zhang S.M."/>
            <person name="Mutuku M."/>
            <person name="Mkoji G."/>
            <person name="Steinauer M."/>
            <person name="Loker E.S."/>
        </authorList>
    </citation>
    <scope>NUCLEOTIDE SEQUENCE</scope>
    <source>
        <strain evidence="7">KasaAsao</strain>
        <tissue evidence="7">Whole Snail</tissue>
    </source>
</reference>
<feature type="disulfide bond" evidence="5">
    <location>
        <begin position="24"/>
        <end position="34"/>
    </location>
</feature>
<dbReference type="Pfam" id="PF00530">
    <property type="entry name" value="SRCR"/>
    <property type="match status" value="2"/>
</dbReference>
<evidence type="ECO:0000313" key="8">
    <source>
        <dbReference type="Proteomes" id="UP001233172"/>
    </source>
</evidence>
<reference evidence="7" key="1">
    <citation type="journal article" date="2023" name="PLoS Negl. Trop. Dis.">
        <title>A genome sequence for Biomphalaria pfeifferi, the major vector snail for the human-infecting parasite Schistosoma mansoni.</title>
        <authorList>
            <person name="Bu L."/>
            <person name="Lu L."/>
            <person name="Laidemitt M.R."/>
            <person name="Zhang S.M."/>
            <person name="Mutuku M."/>
            <person name="Mkoji G."/>
            <person name="Steinauer M."/>
            <person name="Loker E.S."/>
        </authorList>
    </citation>
    <scope>NUCLEOTIDE SEQUENCE</scope>
    <source>
        <strain evidence="7">KasaAsao</strain>
    </source>
</reference>
<comment type="caution">
    <text evidence="7">The sequence shown here is derived from an EMBL/GenBank/DDBJ whole genome shotgun (WGS) entry which is preliminary data.</text>
</comment>
<dbReference type="InterPro" id="IPR036772">
    <property type="entry name" value="SRCR-like_dom_sf"/>
</dbReference>
<keyword evidence="8" id="KW-1185">Reference proteome</keyword>
<evidence type="ECO:0000256" key="3">
    <source>
        <dbReference type="ARBA" id="ARBA00023157"/>
    </source>
</evidence>
<gene>
    <name evidence="7" type="ORF">Bpfe_004764</name>
</gene>
<dbReference type="PANTHER" id="PTHR47653">
    <property type="entry name" value="PROTEIN BARK BEETLE"/>
    <property type="match status" value="1"/>
</dbReference>
<evidence type="ECO:0000256" key="1">
    <source>
        <dbReference type="ARBA" id="ARBA00022729"/>
    </source>
</evidence>